<evidence type="ECO:0000256" key="2">
    <source>
        <dbReference type="ARBA" id="ARBA00001974"/>
    </source>
</evidence>
<dbReference type="PANTHER" id="PTHR13847:SF287">
    <property type="entry name" value="FAD-DEPENDENT OXIDOREDUCTASE DOMAIN-CONTAINING PROTEIN 1"/>
    <property type="match status" value="1"/>
</dbReference>
<dbReference type="GO" id="GO:0008115">
    <property type="term" value="F:sarcosine oxidase activity"/>
    <property type="evidence" value="ECO:0007669"/>
    <property type="project" value="InterPro"/>
</dbReference>
<dbReference type="SUPFAM" id="SSF51905">
    <property type="entry name" value="FAD/NAD(P)-binding domain"/>
    <property type="match status" value="1"/>
</dbReference>
<evidence type="ECO:0000256" key="6">
    <source>
        <dbReference type="ARBA" id="ARBA00022643"/>
    </source>
</evidence>
<dbReference type="Gene3D" id="3.50.50.60">
    <property type="entry name" value="FAD/NAD(P)-binding domain"/>
    <property type="match status" value="1"/>
</dbReference>
<evidence type="ECO:0000313" key="18">
    <source>
        <dbReference type="EMBL" id="VAV98402.1"/>
    </source>
</evidence>
<comment type="cofactor">
    <cofactor evidence="2">
        <name>FAD</name>
        <dbReference type="ChEBI" id="CHEBI:57692"/>
    </cofactor>
</comment>
<dbReference type="GO" id="GO:0046653">
    <property type="term" value="P:tetrahydrofolate metabolic process"/>
    <property type="evidence" value="ECO:0007669"/>
    <property type="project" value="InterPro"/>
</dbReference>
<dbReference type="Gene3D" id="3.30.9.10">
    <property type="entry name" value="D-Amino Acid Oxidase, subunit A, domain 2"/>
    <property type="match status" value="1"/>
</dbReference>
<comment type="similarity">
    <text evidence="10">Belongs to the SoxB family.</text>
</comment>
<comment type="catalytic activity">
    <reaction evidence="16">
        <text>sarcosine + (6S)-5,6,7,8-tetrahydrofolate + O2 = (6R)-5,10-methylene-5,6,7,8-tetrahydrofolate + glycine + H2O2</text>
        <dbReference type="Rhea" id="RHEA:70455"/>
        <dbReference type="ChEBI" id="CHEBI:15379"/>
        <dbReference type="ChEBI" id="CHEBI:15636"/>
        <dbReference type="ChEBI" id="CHEBI:16240"/>
        <dbReference type="ChEBI" id="CHEBI:57305"/>
        <dbReference type="ChEBI" id="CHEBI:57433"/>
        <dbReference type="ChEBI" id="CHEBI:57453"/>
        <dbReference type="EC" id="1.5.3.24"/>
    </reaction>
</comment>
<dbReference type="NCBIfam" id="TIGR01373">
    <property type="entry name" value="soxB"/>
    <property type="match status" value="1"/>
</dbReference>
<keyword evidence="8" id="KW-0274">FAD</keyword>
<dbReference type="SUPFAM" id="SSF54373">
    <property type="entry name" value="FAD-linked reductases, C-terminal domain"/>
    <property type="match status" value="1"/>
</dbReference>
<evidence type="ECO:0000256" key="4">
    <source>
        <dbReference type="ARBA" id="ARBA00022490"/>
    </source>
</evidence>
<dbReference type="PANTHER" id="PTHR13847">
    <property type="entry name" value="SARCOSINE DEHYDROGENASE-RELATED"/>
    <property type="match status" value="1"/>
</dbReference>
<evidence type="ECO:0000256" key="10">
    <source>
        <dbReference type="ARBA" id="ARBA00043973"/>
    </source>
</evidence>
<dbReference type="Pfam" id="PF01266">
    <property type="entry name" value="DAO"/>
    <property type="match status" value="1"/>
</dbReference>
<evidence type="ECO:0000256" key="16">
    <source>
        <dbReference type="ARBA" id="ARBA00048917"/>
    </source>
</evidence>
<name>A0A3B0S3L8_9ZZZZ</name>
<comment type="subcellular location">
    <subcellularLocation>
        <location evidence="3">Cytoplasm</location>
    </subcellularLocation>
</comment>
<evidence type="ECO:0000256" key="8">
    <source>
        <dbReference type="ARBA" id="ARBA00022827"/>
    </source>
</evidence>
<dbReference type="EMBL" id="UOED01000128">
    <property type="protein sequence ID" value="VAV98402.1"/>
    <property type="molecule type" value="Genomic_DNA"/>
</dbReference>
<evidence type="ECO:0000256" key="5">
    <source>
        <dbReference type="ARBA" id="ARBA00022630"/>
    </source>
</evidence>
<dbReference type="InterPro" id="IPR036188">
    <property type="entry name" value="FAD/NAD-bd_sf"/>
</dbReference>
<evidence type="ECO:0000256" key="12">
    <source>
        <dbReference type="ARBA" id="ARBA00044150"/>
    </source>
</evidence>
<keyword evidence="7" id="KW-0547">Nucleotide-binding</keyword>
<evidence type="ECO:0000256" key="3">
    <source>
        <dbReference type="ARBA" id="ARBA00004496"/>
    </source>
</evidence>
<dbReference type="AlphaFoldDB" id="A0A3B0S3L8"/>
<keyword evidence="5" id="KW-0285">Flavoprotein</keyword>
<dbReference type="InterPro" id="IPR006278">
    <property type="entry name" value="SoxB"/>
</dbReference>
<dbReference type="InterPro" id="IPR001763">
    <property type="entry name" value="Rhodanese-like_dom"/>
</dbReference>
<comment type="catalytic activity">
    <reaction evidence="15">
        <text>sarcosine + O2 + H2O = formaldehyde + glycine + H2O2</text>
        <dbReference type="Rhea" id="RHEA:13313"/>
        <dbReference type="ChEBI" id="CHEBI:15377"/>
        <dbReference type="ChEBI" id="CHEBI:15379"/>
        <dbReference type="ChEBI" id="CHEBI:16240"/>
        <dbReference type="ChEBI" id="CHEBI:16842"/>
        <dbReference type="ChEBI" id="CHEBI:57305"/>
        <dbReference type="ChEBI" id="CHEBI:57433"/>
    </reaction>
</comment>
<proteinExistence type="inferred from homology"/>
<keyword evidence="9 18" id="KW-0560">Oxidoreductase</keyword>
<dbReference type="EC" id="1.5.3.24" evidence="11"/>
<dbReference type="GO" id="GO:0005737">
    <property type="term" value="C:cytoplasm"/>
    <property type="evidence" value="ECO:0007669"/>
    <property type="project" value="UniProtKB-SubCell"/>
</dbReference>
<protein>
    <recommendedName>
        <fullName evidence="12">Sarcosine oxidase subunit beta</fullName>
        <ecNumber evidence="11">1.5.3.24</ecNumber>
    </recommendedName>
    <alternativeName>
        <fullName evidence="13">Sarcosine oxidase (5,10-methylenetetrahydrofolate-forming) subunit beta</fullName>
    </alternativeName>
    <alternativeName>
        <fullName evidence="14">Tetrameric sarcosine oxidase subunit beta</fullName>
    </alternativeName>
</protein>
<accession>A0A3B0S3L8</accession>
<dbReference type="GO" id="GO:0000166">
    <property type="term" value="F:nucleotide binding"/>
    <property type="evidence" value="ECO:0007669"/>
    <property type="project" value="UniProtKB-KW"/>
</dbReference>
<dbReference type="InterPro" id="IPR006076">
    <property type="entry name" value="FAD-dep_OxRdtase"/>
</dbReference>
<dbReference type="PROSITE" id="PS50206">
    <property type="entry name" value="RHODANESE_3"/>
    <property type="match status" value="1"/>
</dbReference>
<gene>
    <name evidence="18" type="ORF">MNBD_ALPHA02-987</name>
</gene>
<sequence length="416" mass="44609">MQRYSVLSLARNAFCHHESWPQAWRSPDPRPEYDVVIIGGGGHGLATAYYLARTHGVTNVAVVEAGWIGGGNTGRNTTVVRSNYLFPESAEFYDFSLKLFEGLSAELNFNVMLRQAGMLTLLHSRHDVEAMRRNINAMHMNGIDADWIDVGEVARLAPGINLDTGARYPIRGGILQKRGGVARHDGVAWGYARAADALGVDIIQQCAVTGFDISGGQVRGIQTTRGPIKAKKVAIAVAGHSSVLADMAGFRLPVTSLALQACVSEPLKPALDVAVMSPATGVYISQSDKGEMVMGGGLDMYPSYAQRGNIGTLEHVIAGVLELFPRLSRVKLMRQWAGIVDIVHDSSPIIGHTPVGGLYINCAFGTGGFKATPAGGWTLAHTVAHDRPHRLNEAFTLKRFETGAFIDEMGAAGIAH</sequence>
<feature type="domain" description="Rhodanese" evidence="17">
    <location>
        <begin position="35"/>
        <end position="79"/>
    </location>
</feature>
<evidence type="ECO:0000256" key="14">
    <source>
        <dbReference type="ARBA" id="ARBA00044295"/>
    </source>
</evidence>
<reference evidence="18" key="1">
    <citation type="submission" date="2018-06" db="EMBL/GenBank/DDBJ databases">
        <authorList>
            <person name="Zhirakovskaya E."/>
        </authorList>
    </citation>
    <scope>NUCLEOTIDE SEQUENCE</scope>
</reference>
<evidence type="ECO:0000259" key="17">
    <source>
        <dbReference type="PROSITE" id="PS50206"/>
    </source>
</evidence>
<evidence type="ECO:0000256" key="15">
    <source>
        <dbReference type="ARBA" id="ARBA00047316"/>
    </source>
</evidence>
<evidence type="ECO:0000256" key="7">
    <source>
        <dbReference type="ARBA" id="ARBA00022741"/>
    </source>
</evidence>
<evidence type="ECO:0000256" key="1">
    <source>
        <dbReference type="ARBA" id="ARBA00001917"/>
    </source>
</evidence>
<evidence type="ECO:0000256" key="13">
    <source>
        <dbReference type="ARBA" id="ARBA00044216"/>
    </source>
</evidence>
<keyword evidence="4" id="KW-0963">Cytoplasm</keyword>
<keyword evidence="6" id="KW-0288">FMN</keyword>
<evidence type="ECO:0000256" key="9">
    <source>
        <dbReference type="ARBA" id="ARBA00023002"/>
    </source>
</evidence>
<evidence type="ECO:0000256" key="11">
    <source>
        <dbReference type="ARBA" id="ARBA00044044"/>
    </source>
</evidence>
<comment type="cofactor">
    <cofactor evidence="1">
        <name>FMN</name>
        <dbReference type="ChEBI" id="CHEBI:58210"/>
    </cofactor>
</comment>
<organism evidence="18">
    <name type="scientific">hydrothermal vent metagenome</name>
    <dbReference type="NCBI Taxonomy" id="652676"/>
    <lineage>
        <taxon>unclassified sequences</taxon>
        <taxon>metagenomes</taxon>
        <taxon>ecological metagenomes</taxon>
    </lineage>
</organism>